<dbReference type="FunFam" id="3.40.50.300:FF:002568">
    <property type="entry name" value="Cell division protein (FtsH)"/>
    <property type="match status" value="1"/>
</dbReference>
<dbReference type="GO" id="GO:0006508">
    <property type="term" value="P:proteolysis"/>
    <property type="evidence" value="ECO:0007669"/>
    <property type="project" value="UniProtKB-KW"/>
</dbReference>
<keyword evidence="8" id="KW-1133">Transmembrane helix</keyword>
<organism evidence="10 11">
    <name type="scientific">Helicobacter enhydrae</name>
    <dbReference type="NCBI Taxonomy" id="222136"/>
    <lineage>
        <taxon>Bacteria</taxon>
        <taxon>Pseudomonadati</taxon>
        <taxon>Campylobacterota</taxon>
        <taxon>Epsilonproteobacteria</taxon>
        <taxon>Campylobacterales</taxon>
        <taxon>Helicobacteraceae</taxon>
        <taxon>Helicobacter</taxon>
    </lineage>
</organism>
<evidence type="ECO:0000256" key="4">
    <source>
        <dbReference type="ARBA" id="ARBA00022801"/>
    </source>
</evidence>
<dbReference type="GO" id="GO:0004222">
    <property type="term" value="F:metalloendopeptidase activity"/>
    <property type="evidence" value="ECO:0007669"/>
    <property type="project" value="InterPro"/>
</dbReference>
<dbReference type="STRING" id="222136.BBW65_00565"/>
<dbReference type="GO" id="GO:0004176">
    <property type="term" value="F:ATP-dependent peptidase activity"/>
    <property type="evidence" value="ECO:0007669"/>
    <property type="project" value="InterPro"/>
</dbReference>
<dbReference type="KEGG" id="het:BBW65_00565"/>
<dbReference type="SUPFAM" id="SSF52540">
    <property type="entry name" value="P-loop containing nucleoside triphosphate hydrolases"/>
    <property type="match status" value="1"/>
</dbReference>
<feature type="domain" description="AAA+ ATPase" evidence="9">
    <location>
        <begin position="178"/>
        <end position="314"/>
    </location>
</feature>
<dbReference type="GO" id="GO:0046872">
    <property type="term" value="F:metal ion binding"/>
    <property type="evidence" value="ECO:0007669"/>
    <property type="project" value="UniProtKB-KW"/>
</dbReference>
<keyword evidence="8" id="KW-0812">Transmembrane</keyword>
<keyword evidence="7" id="KW-0547">Nucleotide-binding</keyword>
<keyword evidence="6" id="KW-0482">Metalloprotease</keyword>
<dbReference type="InterPro" id="IPR003959">
    <property type="entry name" value="ATPase_AAA_core"/>
</dbReference>
<protein>
    <recommendedName>
        <fullName evidence="9">AAA+ ATPase domain-containing protein</fullName>
    </recommendedName>
</protein>
<dbReference type="Pfam" id="PF00004">
    <property type="entry name" value="AAA"/>
    <property type="match status" value="1"/>
</dbReference>
<dbReference type="SUPFAM" id="SSF140990">
    <property type="entry name" value="FtsH protease domain-like"/>
    <property type="match status" value="1"/>
</dbReference>
<keyword evidence="8" id="KW-0472">Membrane</keyword>
<feature type="transmembrane region" description="Helical" evidence="8">
    <location>
        <begin position="7"/>
        <end position="26"/>
    </location>
</feature>
<dbReference type="GO" id="GO:0005886">
    <property type="term" value="C:plasma membrane"/>
    <property type="evidence" value="ECO:0007669"/>
    <property type="project" value="TreeGrafter"/>
</dbReference>
<comment type="similarity">
    <text evidence="7">Belongs to the AAA ATPase family.</text>
</comment>
<dbReference type="CDD" id="cd19501">
    <property type="entry name" value="RecA-like_FtsH"/>
    <property type="match status" value="1"/>
</dbReference>
<evidence type="ECO:0000256" key="5">
    <source>
        <dbReference type="ARBA" id="ARBA00022833"/>
    </source>
</evidence>
<dbReference type="Gene3D" id="3.40.50.300">
    <property type="entry name" value="P-loop containing nucleotide triphosphate hydrolases"/>
    <property type="match status" value="1"/>
</dbReference>
<evidence type="ECO:0000256" key="8">
    <source>
        <dbReference type="SAM" id="Phobius"/>
    </source>
</evidence>
<keyword evidence="5" id="KW-0862">Zinc</keyword>
<evidence type="ECO:0000256" key="6">
    <source>
        <dbReference type="ARBA" id="ARBA00023049"/>
    </source>
</evidence>
<keyword evidence="3" id="KW-0479">Metal-binding</keyword>
<dbReference type="Gene3D" id="1.10.8.60">
    <property type="match status" value="1"/>
</dbReference>
<evidence type="ECO:0000256" key="3">
    <source>
        <dbReference type="ARBA" id="ARBA00022723"/>
    </source>
</evidence>
<dbReference type="InterPro" id="IPR001270">
    <property type="entry name" value="ClpA/B"/>
</dbReference>
<sequence length="538" mass="60869">MTPRIKILLITLLSIIVLSIFAFLFFKDQSKTISETQFNTFLHNGATSFSSDNSYIYFQYQNQPYKILKSDSVSKKIKNAPIEKRGNYFWLFFVVLILGAIALLLLWLYPLLRSHSKSIPETTPNKQPTPPSSISSITPDPSITLQSLAGISQVKQDLQEIIDYIKNPSRYKNLGLRLPKGILLVGPPGVGKTMLAKALANEAGIPFFYQSGSSFAQIYVGSGAKRVEELFAQAKKQKSAMIFIDEIDSVGKARGNGRNDEREATLNQLLVEIDGFEERSNLIVIGATNNASILDPALLRSGRFDRKIYIDFPTPQERIAIFALYLKNKPYDFDVEKIAQECSGFSGAMIENLINEAGLIALRNQHPSITQEAINQAKHKILFALKQIPILNQEQKSQLSLYQASKAFFALLHQIKFEKISLYEEDKTFKIPTLLDEAQIKNHLKLLLVGYYALWSFKNTKITYAQEDLNDAKTLAKQIYQDYGMGENLLDSDIQSLLHSTQDELEIFLQQHKNQILNIAQTLHQKEVLSYEEISKLL</sequence>
<dbReference type="PANTHER" id="PTHR23076:SF97">
    <property type="entry name" value="ATP-DEPENDENT ZINC METALLOPROTEASE YME1L1"/>
    <property type="match status" value="1"/>
</dbReference>
<gene>
    <name evidence="10" type="ORF">BBW65_00565</name>
</gene>
<dbReference type="PRINTS" id="PR00300">
    <property type="entry name" value="CLPPROTEASEA"/>
</dbReference>
<evidence type="ECO:0000259" key="9">
    <source>
        <dbReference type="SMART" id="SM00382"/>
    </source>
</evidence>
<evidence type="ECO:0000256" key="7">
    <source>
        <dbReference type="RuleBase" id="RU003651"/>
    </source>
</evidence>
<evidence type="ECO:0000313" key="10">
    <source>
        <dbReference type="EMBL" id="ANV98705.1"/>
    </source>
</evidence>
<keyword evidence="2" id="KW-0645">Protease</keyword>
<feature type="transmembrane region" description="Helical" evidence="8">
    <location>
        <begin position="88"/>
        <end position="109"/>
    </location>
</feature>
<accession>A0A1B1U7Q1</accession>
<dbReference type="InterPro" id="IPR037219">
    <property type="entry name" value="Peptidase_M41-like"/>
</dbReference>
<keyword evidence="11" id="KW-1185">Reference proteome</keyword>
<keyword evidence="7" id="KW-0067">ATP-binding</keyword>
<keyword evidence="4" id="KW-0378">Hydrolase</keyword>
<proteinExistence type="inferred from homology"/>
<comment type="cofactor">
    <cofactor evidence="1">
        <name>Zn(2+)</name>
        <dbReference type="ChEBI" id="CHEBI:29105"/>
    </cofactor>
</comment>
<dbReference type="SMART" id="SM00382">
    <property type="entry name" value="AAA"/>
    <property type="match status" value="1"/>
</dbReference>
<dbReference type="PROSITE" id="PS00674">
    <property type="entry name" value="AAA"/>
    <property type="match status" value="1"/>
</dbReference>
<dbReference type="InterPro" id="IPR003593">
    <property type="entry name" value="AAA+_ATPase"/>
</dbReference>
<dbReference type="InterPro" id="IPR003960">
    <property type="entry name" value="ATPase_AAA_CS"/>
</dbReference>
<dbReference type="EMBL" id="CP016503">
    <property type="protein sequence ID" value="ANV98705.1"/>
    <property type="molecule type" value="Genomic_DNA"/>
</dbReference>
<evidence type="ECO:0000256" key="1">
    <source>
        <dbReference type="ARBA" id="ARBA00001947"/>
    </source>
</evidence>
<dbReference type="InterPro" id="IPR027417">
    <property type="entry name" value="P-loop_NTPase"/>
</dbReference>
<dbReference type="PANTHER" id="PTHR23076">
    <property type="entry name" value="METALLOPROTEASE M41 FTSH"/>
    <property type="match status" value="1"/>
</dbReference>
<evidence type="ECO:0000256" key="2">
    <source>
        <dbReference type="ARBA" id="ARBA00022670"/>
    </source>
</evidence>
<dbReference type="InterPro" id="IPR041569">
    <property type="entry name" value="AAA_lid_3"/>
</dbReference>
<name>A0A1B1U7Q1_9HELI</name>
<dbReference type="Gene3D" id="1.20.58.760">
    <property type="entry name" value="Peptidase M41"/>
    <property type="match status" value="1"/>
</dbReference>
<reference evidence="11" key="1">
    <citation type="submission" date="2016-07" db="EMBL/GenBank/DDBJ databases">
        <authorList>
            <person name="Florea S."/>
            <person name="Webb J.S."/>
            <person name="Jaromczyk J."/>
            <person name="Schardl C.L."/>
        </authorList>
    </citation>
    <scope>NUCLEOTIDE SEQUENCE [LARGE SCALE GENOMIC DNA]</scope>
    <source>
        <strain evidence="11">MIT 01-6242</strain>
    </source>
</reference>
<dbReference type="AlphaFoldDB" id="A0A1B1U7Q1"/>
<dbReference type="GO" id="GO:0030163">
    <property type="term" value="P:protein catabolic process"/>
    <property type="evidence" value="ECO:0007669"/>
    <property type="project" value="TreeGrafter"/>
</dbReference>
<evidence type="ECO:0000313" key="11">
    <source>
        <dbReference type="Proteomes" id="UP000092884"/>
    </source>
</evidence>
<dbReference type="Pfam" id="PF17862">
    <property type="entry name" value="AAA_lid_3"/>
    <property type="match status" value="1"/>
</dbReference>
<dbReference type="Proteomes" id="UP000092884">
    <property type="component" value="Chromosome"/>
</dbReference>
<dbReference type="GO" id="GO:0005524">
    <property type="term" value="F:ATP binding"/>
    <property type="evidence" value="ECO:0007669"/>
    <property type="project" value="UniProtKB-KW"/>
</dbReference>
<dbReference type="GO" id="GO:0016887">
    <property type="term" value="F:ATP hydrolysis activity"/>
    <property type="evidence" value="ECO:0007669"/>
    <property type="project" value="InterPro"/>
</dbReference>